<evidence type="ECO:0000313" key="1">
    <source>
        <dbReference type="EMBL" id="KFD45001.1"/>
    </source>
</evidence>
<evidence type="ECO:0000313" key="2">
    <source>
        <dbReference type="Proteomes" id="UP000030764"/>
    </source>
</evidence>
<dbReference type="Proteomes" id="UP000030764">
    <property type="component" value="Unassembled WGS sequence"/>
</dbReference>
<dbReference type="EMBL" id="KL363927">
    <property type="protein sequence ID" value="KFD45001.1"/>
    <property type="molecule type" value="Genomic_DNA"/>
</dbReference>
<evidence type="ECO:0008006" key="3">
    <source>
        <dbReference type="Google" id="ProtNLM"/>
    </source>
</evidence>
<protein>
    <recommendedName>
        <fullName evidence="3">PPM-type phosphatase domain-containing protein</fullName>
    </recommendedName>
</protein>
<dbReference type="GO" id="GO:0043169">
    <property type="term" value="F:cation binding"/>
    <property type="evidence" value="ECO:0007669"/>
    <property type="project" value="InterPro"/>
</dbReference>
<dbReference type="SUPFAM" id="SSF81606">
    <property type="entry name" value="PP2C-like"/>
    <property type="match status" value="1"/>
</dbReference>
<dbReference type="PROSITE" id="PS01032">
    <property type="entry name" value="PPM_1"/>
    <property type="match status" value="1"/>
</dbReference>
<gene>
    <name evidence="1" type="ORF">M513_14123</name>
</gene>
<sequence>MQGWRISQEDAHNCILNFDGSDCCFFAVYDGHGG</sequence>
<organism evidence="1 2">
    <name type="scientific">Trichuris suis</name>
    <name type="common">pig whipworm</name>
    <dbReference type="NCBI Taxonomy" id="68888"/>
    <lineage>
        <taxon>Eukaryota</taxon>
        <taxon>Metazoa</taxon>
        <taxon>Ecdysozoa</taxon>
        <taxon>Nematoda</taxon>
        <taxon>Enoplea</taxon>
        <taxon>Dorylaimia</taxon>
        <taxon>Trichinellida</taxon>
        <taxon>Trichuridae</taxon>
        <taxon>Trichuris</taxon>
    </lineage>
</organism>
<reference evidence="1 2" key="1">
    <citation type="journal article" date="2014" name="Nat. Genet.">
        <title>Genome and transcriptome of the porcine whipworm Trichuris suis.</title>
        <authorList>
            <person name="Jex A.R."/>
            <person name="Nejsum P."/>
            <person name="Schwarz E.M."/>
            <person name="Hu L."/>
            <person name="Young N.D."/>
            <person name="Hall R.S."/>
            <person name="Korhonen P.K."/>
            <person name="Liao S."/>
            <person name="Thamsborg S."/>
            <person name="Xia J."/>
            <person name="Xu P."/>
            <person name="Wang S."/>
            <person name="Scheerlinck J.P."/>
            <person name="Hofmann A."/>
            <person name="Sternberg P.W."/>
            <person name="Wang J."/>
            <person name="Gasser R.B."/>
        </authorList>
    </citation>
    <scope>NUCLEOTIDE SEQUENCE [LARGE SCALE GENOMIC DNA]</scope>
    <source>
        <strain evidence="1">DCEP-RM93M</strain>
    </source>
</reference>
<dbReference type="InterPro" id="IPR036457">
    <property type="entry name" value="PPM-type-like_dom_sf"/>
</dbReference>
<proteinExistence type="predicted"/>
<dbReference type="AlphaFoldDB" id="A0A085LJ55"/>
<keyword evidence="2" id="KW-1185">Reference proteome</keyword>
<name>A0A085LJ55_9BILA</name>
<dbReference type="InterPro" id="IPR000222">
    <property type="entry name" value="PP2C_BS"/>
</dbReference>
<accession>A0A085LJ55</accession>
<dbReference type="Gene3D" id="3.60.40.10">
    <property type="entry name" value="PPM-type phosphatase domain"/>
    <property type="match status" value="1"/>
</dbReference>